<keyword evidence="20" id="KW-0479">Metal-binding</keyword>
<feature type="domain" description="Ig-like" evidence="27">
    <location>
        <begin position="119"/>
        <end position="220"/>
    </location>
</feature>
<evidence type="ECO:0000259" key="27">
    <source>
        <dbReference type="PROSITE" id="PS50835"/>
    </source>
</evidence>
<keyword evidence="7 19" id="KW-0547">Nucleotide-binding</keyword>
<dbReference type="PROSITE" id="PS00109">
    <property type="entry name" value="PROTEIN_KINASE_TYR"/>
    <property type="match status" value="1"/>
</dbReference>
<feature type="binding site" evidence="19">
    <location>
        <begin position="828"/>
        <end position="835"/>
    </location>
    <ligand>
        <name>ATP</name>
        <dbReference type="ChEBI" id="CHEBI:30616"/>
    </ligand>
</feature>
<dbReference type="Proteomes" id="UP000515204">
    <property type="component" value="Unplaced"/>
</dbReference>
<evidence type="ECO:0000256" key="11">
    <source>
        <dbReference type="ARBA" id="ARBA00023136"/>
    </source>
</evidence>
<evidence type="ECO:0000256" key="6">
    <source>
        <dbReference type="ARBA" id="ARBA00022692"/>
    </source>
</evidence>
<dbReference type="PROSITE" id="PS00107">
    <property type="entry name" value="PROTEIN_KINASE_ATP"/>
    <property type="match status" value="1"/>
</dbReference>
<dbReference type="GO" id="GO:0004714">
    <property type="term" value="F:transmembrane receptor protein tyrosine kinase activity"/>
    <property type="evidence" value="ECO:0007669"/>
    <property type="project" value="UniProtKB-EC"/>
</dbReference>
<evidence type="ECO:0000256" key="13">
    <source>
        <dbReference type="ARBA" id="ARBA00023157"/>
    </source>
</evidence>
<feature type="domain" description="Ig-like" evidence="27">
    <location>
        <begin position="638"/>
        <end position="734"/>
    </location>
</feature>
<dbReference type="InterPro" id="IPR011009">
    <property type="entry name" value="Kinase-like_dom_sf"/>
</dbReference>
<dbReference type="PANTHER" id="PTHR24416">
    <property type="entry name" value="TYROSINE-PROTEIN KINASE RECEPTOR"/>
    <property type="match status" value="1"/>
</dbReference>
<dbReference type="PANTHER" id="PTHR24416:SF600">
    <property type="entry name" value="PDGF- AND VEGF-RECEPTOR RELATED, ISOFORM J"/>
    <property type="match status" value="1"/>
</dbReference>
<dbReference type="OrthoDB" id="3256376at2759"/>
<dbReference type="Pfam" id="PF13927">
    <property type="entry name" value="Ig_3"/>
    <property type="match status" value="1"/>
</dbReference>
<dbReference type="InterPro" id="IPR036179">
    <property type="entry name" value="Ig-like_dom_sf"/>
</dbReference>
<dbReference type="Gene3D" id="3.30.200.20">
    <property type="entry name" value="Phosphorylase Kinase, domain 1"/>
    <property type="match status" value="1"/>
</dbReference>
<accession>A0A6P3WYJ0</accession>
<dbReference type="GO" id="GO:0043235">
    <property type="term" value="C:receptor complex"/>
    <property type="evidence" value="ECO:0007669"/>
    <property type="project" value="TreeGrafter"/>
</dbReference>
<keyword evidence="5" id="KW-0808">Transferase</keyword>
<comment type="subcellular location">
    <subcellularLocation>
        <location evidence="1">Cell membrane</location>
        <topology evidence="1">Single-pass type I membrane protein</topology>
    </subcellularLocation>
</comment>
<organism evidence="28 29">
    <name type="scientific">Dinoponera quadriceps</name>
    <name type="common">South American ant</name>
    <dbReference type="NCBI Taxonomy" id="609295"/>
    <lineage>
        <taxon>Eukaryota</taxon>
        <taxon>Metazoa</taxon>
        <taxon>Ecdysozoa</taxon>
        <taxon>Arthropoda</taxon>
        <taxon>Hexapoda</taxon>
        <taxon>Insecta</taxon>
        <taxon>Pterygota</taxon>
        <taxon>Neoptera</taxon>
        <taxon>Endopterygota</taxon>
        <taxon>Hymenoptera</taxon>
        <taxon>Apocrita</taxon>
        <taxon>Aculeata</taxon>
        <taxon>Formicoidea</taxon>
        <taxon>Formicidae</taxon>
        <taxon>Ponerinae</taxon>
        <taxon>Ponerini</taxon>
        <taxon>Dinoponera</taxon>
    </lineage>
</organism>
<feature type="signal peptide" evidence="25">
    <location>
        <begin position="1"/>
        <end position="27"/>
    </location>
</feature>
<feature type="domain" description="Ig-like" evidence="27">
    <location>
        <begin position="228"/>
        <end position="325"/>
    </location>
</feature>
<feature type="binding site" evidence="19">
    <location>
        <position position="1056"/>
    </location>
    <ligand>
        <name>ATP</name>
        <dbReference type="ChEBI" id="CHEBI:30616"/>
    </ligand>
</feature>
<dbReference type="GO" id="GO:0046872">
    <property type="term" value="F:metal ion binding"/>
    <property type="evidence" value="ECO:0007669"/>
    <property type="project" value="UniProtKB-KW"/>
</dbReference>
<keyword evidence="16" id="KW-0393">Immunoglobulin domain</keyword>
<feature type="region of interest" description="Disordered" evidence="23">
    <location>
        <begin position="1279"/>
        <end position="1300"/>
    </location>
</feature>
<evidence type="ECO:0000256" key="8">
    <source>
        <dbReference type="ARBA" id="ARBA00022777"/>
    </source>
</evidence>
<reference evidence="29" key="1">
    <citation type="submission" date="2025-08" db="UniProtKB">
        <authorList>
            <consortium name="RefSeq"/>
        </authorList>
    </citation>
    <scope>IDENTIFICATION</scope>
</reference>
<keyword evidence="8" id="KW-0418">Kinase</keyword>
<feature type="domain" description="Protein kinase" evidence="26">
    <location>
        <begin position="821"/>
        <end position="1187"/>
    </location>
</feature>
<dbReference type="GO" id="GO:0005886">
    <property type="term" value="C:plasma membrane"/>
    <property type="evidence" value="ECO:0007669"/>
    <property type="project" value="UniProtKB-SubCell"/>
</dbReference>
<evidence type="ECO:0000256" key="7">
    <source>
        <dbReference type="ARBA" id="ARBA00022741"/>
    </source>
</evidence>
<dbReference type="GO" id="GO:0007169">
    <property type="term" value="P:cell surface receptor protein tyrosine kinase signaling pathway"/>
    <property type="evidence" value="ECO:0007669"/>
    <property type="project" value="InterPro"/>
</dbReference>
<dbReference type="CDD" id="cd00096">
    <property type="entry name" value="Ig"/>
    <property type="match status" value="1"/>
</dbReference>
<feature type="domain" description="Ig-like" evidence="27">
    <location>
        <begin position="533"/>
        <end position="612"/>
    </location>
</feature>
<dbReference type="InterPro" id="IPR003598">
    <property type="entry name" value="Ig_sub2"/>
</dbReference>
<evidence type="ECO:0000256" key="18">
    <source>
        <dbReference type="PIRSR" id="PIRSR000615-1"/>
    </source>
</evidence>
<feature type="binding site" evidence="20">
    <location>
        <position position="1070"/>
    </location>
    <ligand>
        <name>Mg(2+)</name>
        <dbReference type="ChEBI" id="CHEBI:18420"/>
    </ligand>
</feature>
<evidence type="ECO:0000256" key="25">
    <source>
        <dbReference type="SAM" id="SignalP"/>
    </source>
</evidence>
<dbReference type="CTD" id="5817"/>
<dbReference type="InterPro" id="IPR008266">
    <property type="entry name" value="Tyr_kinase_AS"/>
</dbReference>
<evidence type="ECO:0000256" key="15">
    <source>
        <dbReference type="ARBA" id="ARBA00023180"/>
    </source>
</evidence>
<evidence type="ECO:0000256" key="20">
    <source>
        <dbReference type="PIRSR" id="PIRSR000615-3"/>
    </source>
</evidence>
<evidence type="ECO:0000256" key="21">
    <source>
        <dbReference type="PIRSR" id="PIRSR000615-4"/>
    </source>
</evidence>
<evidence type="ECO:0000256" key="17">
    <source>
        <dbReference type="ARBA" id="ARBA00051243"/>
    </source>
</evidence>
<feature type="chain" id="PRO_5027669968" description="receptor protein-tyrosine kinase" evidence="25">
    <location>
        <begin position="28"/>
        <end position="1423"/>
    </location>
</feature>
<keyword evidence="4" id="KW-0597">Phosphoprotein</keyword>
<dbReference type="GeneID" id="106742591"/>
<keyword evidence="28" id="KW-1185">Reference proteome</keyword>
<keyword evidence="6 24" id="KW-0812">Transmembrane</keyword>
<gene>
    <name evidence="29" type="primary">LOC106742591</name>
</gene>
<keyword evidence="15" id="KW-0325">Glycoprotein</keyword>
<dbReference type="SMART" id="SM00408">
    <property type="entry name" value="IGc2"/>
    <property type="match status" value="6"/>
</dbReference>
<comment type="catalytic activity">
    <reaction evidence="17">
        <text>L-tyrosyl-[protein] + ATP = O-phospho-L-tyrosyl-[protein] + ADP + H(+)</text>
        <dbReference type="Rhea" id="RHEA:10596"/>
        <dbReference type="Rhea" id="RHEA-COMP:10136"/>
        <dbReference type="Rhea" id="RHEA-COMP:20101"/>
        <dbReference type="ChEBI" id="CHEBI:15378"/>
        <dbReference type="ChEBI" id="CHEBI:30616"/>
        <dbReference type="ChEBI" id="CHEBI:46858"/>
        <dbReference type="ChEBI" id="CHEBI:61978"/>
        <dbReference type="ChEBI" id="CHEBI:456216"/>
        <dbReference type="EC" id="2.7.10.1"/>
    </reaction>
</comment>
<feature type="active site" description="Proton acceptor" evidence="18">
    <location>
        <position position="1052"/>
    </location>
</feature>
<dbReference type="EC" id="2.7.10.1" evidence="2"/>
<dbReference type="Pfam" id="PF07714">
    <property type="entry name" value="PK_Tyr_Ser-Thr"/>
    <property type="match status" value="1"/>
</dbReference>
<dbReference type="InterPro" id="IPR001245">
    <property type="entry name" value="Ser-Thr/Tyr_kinase_cat_dom"/>
</dbReference>
<dbReference type="FunFam" id="3.30.200.20:FF:000384">
    <property type="entry name" value="Receptor protein-tyrosine kinase"/>
    <property type="match status" value="1"/>
</dbReference>
<evidence type="ECO:0000256" key="5">
    <source>
        <dbReference type="ARBA" id="ARBA00022679"/>
    </source>
</evidence>
<evidence type="ECO:0000256" key="19">
    <source>
        <dbReference type="PIRSR" id="PIRSR000615-2"/>
    </source>
</evidence>
<dbReference type="InterPro" id="IPR003599">
    <property type="entry name" value="Ig_sub"/>
</dbReference>
<evidence type="ECO:0000256" key="10">
    <source>
        <dbReference type="ARBA" id="ARBA00022989"/>
    </source>
</evidence>
<evidence type="ECO:0000256" key="12">
    <source>
        <dbReference type="ARBA" id="ARBA00023137"/>
    </source>
</evidence>
<dbReference type="InterPro" id="IPR013098">
    <property type="entry name" value="Ig_I-set"/>
</dbReference>
<dbReference type="Gene3D" id="1.10.510.10">
    <property type="entry name" value="Transferase(Phosphotransferase) domain 1"/>
    <property type="match status" value="1"/>
</dbReference>
<evidence type="ECO:0000313" key="29">
    <source>
        <dbReference type="RefSeq" id="XP_014471193.1"/>
    </source>
</evidence>
<evidence type="ECO:0000256" key="3">
    <source>
        <dbReference type="ARBA" id="ARBA00022475"/>
    </source>
</evidence>
<dbReference type="KEGG" id="dqu:106742591"/>
<protein>
    <recommendedName>
        <fullName evidence="2">receptor protein-tyrosine kinase</fullName>
        <ecNumber evidence="2">2.7.10.1</ecNumber>
    </recommendedName>
</protein>
<feature type="transmembrane region" description="Helical" evidence="24">
    <location>
        <begin position="745"/>
        <end position="767"/>
    </location>
</feature>
<keyword evidence="3" id="KW-1003">Cell membrane</keyword>
<dbReference type="InterPro" id="IPR001824">
    <property type="entry name" value="Tyr_kinase_rcpt_3_CS"/>
</dbReference>
<dbReference type="InterPro" id="IPR007110">
    <property type="entry name" value="Ig-like_dom"/>
</dbReference>
<feature type="domain" description="Ig-like" evidence="27">
    <location>
        <begin position="430"/>
        <end position="529"/>
    </location>
</feature>
<evidence type="ECO:0000256" key="4">
    <source>
        <dbReference type="ARBA" id="ARBA00022553"/>
    </source>
</evidence>
<keyword evidence="10 24" id="KW-1133">Transmembrane helix</keyword>
<keyword evidence="20" id="KW-0460">Magnesium</keyword>
<dbReference type="FunFam" id="1.10.510.10:FF:000373">
    <property type="entry name" value="Receptor protein-tyrosine kinase"/>
    <property type="match status" value="1"/>
</dbReference>
<feature type="site" description="Important for interaction with phosphotyrosine-binding proteins" evidence="21">
    <location>
        <position position="1195"/>
    </location>
</feature>
<feature type="binding site" evidence="20">
    <location>
        <position position="1057"/>
    </location>
    <ligand>
        <name>Mg(2+)</name>
        <dbReference type="ChEBI" id="CHEBI:18420"/>
    </ligand>
</feature>
<dbReference type="PROSITE" id="PS50011">
    <property type="entry name" value="PROTEIN_KINASE_DOM"/>
    <property type="match status" value="1"/>
</dbReference>
<evidence type="ECO:0000256" key="24">
    <source>
        <dbReference type="SAM" id="Phobius"/>
    </source>
</evidence>
<evidence type="ECO:0000313" key="28">
    <source>
        <dbReference type="Proteomes" id="UP000515204"/>
    </source>
</evidence>
<dbReference type="Pfam" id="PF07679">
    <property type="entry name" value="I-set"/>
    <property type="match status" value="2"/>
</dbReference>
<evidence type="ECO:0000256" key="16">
    <source>
        <dbReference type="ARBA" id="ARBA00023319"/>
    </source>
</evidence>
<dbReference type="FunFam" id="2.60.40.10:FF:000107">
    <property type="entry name" value="Myosin, light chain kinase a"/>
    <property type="match status" value="1"/>
</dbReference>
<dbReference type="PROSITE" id="PS00240">
    <property type="entry name" value="RECEPTOR_TYR_KIN_III"/>
    <property type="match status" value="1"/>
</dbReference>
<dbReference type="PROSITE" id="PS50835">
    <property type="entry name" value="IG_LIKE"/>
    <property type="match status" value="5"/>
</dbReference>
<dbReference type="InterPro" id="IPR000719">
    <property type="entry name" value="Prot_kinase_dom"/>
</dbReference>
<dbReference type="PIRSF" id="PIRSF000615">
    <property type="entry name" value="TyrPK_CSF1-R"/>
    <property type="match status" value="1"/>
</dbReference>
<feature type="compositionally biased region" description="Basic and acidic residues" evidence="23">
    <location>
        <begin position="1355"/>
        <end position="1370"/>
    </location>
</feature>
<evidence type="ECO:0000256" key="2">
    <source>
        <dbReference type="ARBA" id="ARBA00011902"/>
    </source>
</evidence>
<keyword evidence="14 29" id="KW-0675">Receptor</keyword>
<evidence type="ECO:0000256" key="23">
    <source>
        <dbReference type="SAM" id="MobiDB-lite"/>
    </source>
</evidence>
<keyword evidence="11 24" id="KW-0472">Membrane</keyword>
<keyword evidence="25" id="KW-0732">Signal</keyword>
<evidence type="ECO:0000256" key="14">
    <source>
        <dbReference type="ARBA" id="ARBA00023170"/>
    </source>
</evidence>
<sequence length="1423" mass="162430">MLCHALSRASLLVLVALLLATLQVSDGLKPVIWPKEKELWINEGDFLEIKCTGNTPIKFTYPQTIINKVNTSETRTTENEEDGVFRYILQRPSTIFGDTGWYSCADTSVEIISDNYEDPEVNWLYVYVRSNTSFFVENELLPYLEMVTGEDVVISCRPTSPDMNVTFDIDESIEERIKSRSWYDPKIGLTIKNVTVKDSGDITCIIRMDDVEQDITYTLSVQRKHTLPQPIIHDENLRHVTRGENLHVNCTVEVDKSLRYLFDWKKQPVNSSRISIKEFERRLDKGYQEVTRQMTILNVTDKDAGEYECYILSNRETKNATKIITIHDPEVRFINLTTQSTEQRYLAEKNEQIQWVVYVDGYPKPVIQWSKQNNEEILNSTKYTVRILPRLTMLQIKSLVVLDSGNYTLTAKNDYITKKINFTLHVLAKPLTMLYNIATYYAPNQTVNLFCDVAAFPSPNITWNFIKCPQYPSRINSTTVQLTNVVESARNDVELTLEVKMTIEMTGVLMCEACNIRGCETSTEVIFVSDGIGAFAIIPPEEPVTKGDNVELICAVSVYNYTEEISWTNQKDEPIEETERIEIIRRETQFTYRSILSINKVQESDAQDYMCTGKFMAEDSDLPDSRLYKLVVNEPVLPFFSLTNMNETEKKYIDEAENGRETVVLKCIADGLPKPKVTWYKDYELLVDDNKGQYNFTKKHQELHINYMSQTDSGTYMCRATNRIGEKETYQEIIVKNGKWQQHEIILTTSLAIVAILFLIFAVFSTIKIRRNKIMKKELMEAGLMHFEEGALECLNPDLTVDDQAELLPYDKKWEFPRERLKLGKQLGSGAFGVVMKAEAQGICSSESVTTVAVKMVRRTTDPTYVRALASELKIMVHLGKHLNVVNLLGACTKNISKRELLVIVEYCRFGNLHNYLLRHRTDFVNQIDPNTGKLDNTIGLDVLTRTASINSSNRIKYAALSFSRSLSANSGIDAVHYCPQISSDSQEICLSPNGGSILSNNSSQPGWRSNYHGDYKDHNLKPICTQDLLSWAFQVARGMEYLSQRKVLHGDLAARNILLAEDNIVKICDFGLAKSMYKDGNYERKGDGPLPIKWMAIESIRDRIFSTQSDIWSYGIVLWEFFTLAETPYPGMEAEKQYQKLIEGYRMEQPQYAMSDIYDIMLQCWKAKPTLRPSFTDLVKSIGDLLDESVKSHYISLNTPYMDMNTMILEGGKNDYLTMMSAPDHAALSSPTDYVNSPFSEIGTDSAYLRMSPGGQTDESGIFSPRPNQIRTHFEFPSPVSDSEDAVEQSPMLKQEPDPYLKPINVQERRAEFARQRQAMKDQLTDRPVDRDSGYCNAPRNLHLIDLDDVDESGTSKEQADKSDSRKMDYPPSIISTQDNYVNMPKQKSDLRNGMPDSFSNPSYVILSPNTMLGNCEMDQRA</sequence>
<feature type="compositionally biased region" description="Basic and acidic residues" evidence="23">
    <location>
        <begin position="1320"/>
        <end position="1334"/>
    </location>
</feature>
<evidence type="ECO:0000256" key="22">
    <source>
        <dbReference type="PROSITE-ProRule" id="PRU10141"/>
    </source>
</evidence>
<dbReference type="InterPro" id="IPR017441">
    <property type="entry name" value="Protein_kinase_ATP_BS"/>
</dbReference>
<feature type="binding site" evidence="19 22">
    <location>
        <position position="855"/>
    </location>
    <ligand>
        <name>ATP</name>
        <dbReference type="ChEBI" id="CHEBI:30616"/>
    </ligand>
</feature>
<dbReference type="SUPFAM" id="SSF56112">
    <property type="entry name" value="Protein kinase-like (PK-like)"/>
    <property type="match status" value="1"/>
</dbReference>
<dbReference type="InterPro" id="IPR050122">
    <property type="entry name" value="RTK"/>
</dbReference>
<dbReference type="SUPFAM" id="SSF48726">
    <property type="entry name" value="Immunoglobulin"/>
    <property type="match status" value="6"/>
</dbReference>
<dbReference type="GO" id="GO:0005524">
    <property type="term" value="F:ATP binding"/>
    <property type="evidence" value="ECO:0007669"/>
    <property type="project" value="UniProtKB-UniRule"/>
</dbReference>
<evidence type="ECO:0000256" key="1">
    <source>
        <dbReference type="ARBA" id="ARBA00004251"/>
    </source>
</evidence>
<dbReference type="SMART" id="SM00409">
    <property type="entry name" value="IG"/>
    <property type="match status" value="6"/>
</dbReference>
<feature type="region of interest" description="Disordered" evidence="23">
    <location>
        <begin position="1320"/>
        <end position="1379"/>
    </location>
</feature>
<evidence type="ECO:0000259" key="26">
    <source>
        <dbReference type="PROSITE" id="PS50011"/>
    </source>
</evidence>
<name>A0A6P3WYJ0_DINQU</name>
<proteinExistence type="predicted"/>
<evidence type="ECO:0000256" key="9">
    <source>
        <dbReference type="ARBA" id="ARBA00022840"/>
    </source>
</evidence>
<keyword evidence="9 19" id="KW-0067">ATP-binding</keyword>
<keyword evidence="12" id="KW-0829">Tyrosine-protein kinase</keyword>
<keyword evidence="13" id="KW-1015">Disulfide bond</keyword>
<dbReference type="Gene3D" id="2.60.40.10">
    <property type="entry name" value="Immunoglobulins"/>
    <property type="match status" value="7"/>
</dbReference>
<dbReference type="RefSeq" id="XP_014471193.1">
    <property type="nucleotide sequence ID" value="XM_014615707.1"/>
</dbReference>
<dbReference type="InterPro" id="IPR013783">
    <property type="entry name" value="Ig-like_fold"/>
</dbReference>